<feature type="domain" description="Carbohydrate kinase FGGY N-terminal" evidence="5">
    <location>
        <begin position="3"/>
        <end position="261"/>
    </location>
</feature>
<dbReference type="FunFam" id="3.30.420.40:FF:000101">
    <property type="entry name" value="FGGY carbohydrate kinase domain-containing protein"/>
    <property type="match status" value="1"/>
</dbReference>
<keyword evidence="3" id="KW-0418">Kinase</keyword>
<evidence type="ECO:0000259" key="5">
    <source>
        <dbReference type="Pfam" id="PF00370"/>
    </source>
</evidence>
<dbReference type="PANTHER" id="PTHR43435:SF4">
    <property type="entry name" value="FGGY CARBOHYDRATE KINASE DOMAIN-CONTAINING PROTEIN"/>
    <property type="match status" value="1"/>
</dbReference>
<feature type="domain" description="Carbohydrate kinase FGGY C-terminal" evidence="6">
    <location>
        <begin position="279"/>
        <end position="487"/>
    </location>
</feature>
<dbReference type="NCBIfam" id="TIGR01315">
    <property type="entry name" value="5C_CHO_kinase"/>
    <property type="match status" value="1"/>
</dbReference>
<protein>
    <recommendedName>
        <fullName evidence="4">FGGY carbohydrate kinase domain-containing protein</fullName>
    </recommendedName>
</protein>
<dbReference type="InterPro" id="IPR000577">
    <property type="entry name" value="Carb_kinase_FGGY"/>
</dbReference>
<organism evidence="7 8">
    <name type="scientific">Parthenolecanium corni</name>
    <dbReference type="NCBI Taxonomy" id="536013"/>
    <lineage>
        <taxon>Eukaryota</taxon>
        <taxon>Metazoa</taxon>
        <taxon>Ecdysozoa</taxon>
        <taxon>Arthropoda</taxon>
        <taxon>Hexapoda</taxon>
        <taxon>Insecta</taxon>
        <taxon>Pterygota</taxon>
        <taxon>Neoptera</taxon>
        <taxon>Paraneoptera</taxon>
        <taxon>Hemiptera</taxon>
        <taxon>Sternorrhyncha</taxon>
        <taxon>Coccoidea</taxon>
        <taxon>Coccidae</taxon>
        <taxon>Parthenolecanium</taxon>
    </lineage>
</organism>
<proteinExistence type="inferred from homology"/>
<name>A0AAN9THD0_9HEMI</name>
<comment type="similarity">
    <text evidence="1">Belongs to the FGGY kinase family.</text>
</comment>
<reference evidence="7 8" key="1">
    <citation type="submission" date="2024-03" db="EMBL/GenBank/DDBJ databases">
        <title>Adaptation during the transition from Ophiocordyceps entomopathogen to insect associate is accompanied by gene loss and intensified selection.</title>
        <authorList>
            <person name="Ward C.M."/>
            <person name="Onetto C.A."/>
            <person name="Borneman A.R."/>
        </authorList>
    </citation>
    <scope>NUCLEOTIDE SEQUENCE [LARGE SCALE GENOMIC DNA]</scope>
    <source>
        <strain evidence="7">AWRI1</strain>
        <tissue evidence="7">Single Adult Female</tissue>
    </source>
</reference>
<dbReference type="InterPro" id="IPR018484">
    <property type="entry name" value="FGGY_N"/>
</dbReference>
<dbReference type="AlphaFoldDB" id="A0AAN9THD0"/>
<dbReference type="GO" id="GO:0019150">
    <property type="term" value="F:D-ribulokinase activity"/>
    <property type="evidence" value="ECO:0007669"/>
    <property type="project" value="TreeGrafter"/>
</dbReference>
<evidence type="ECO:0000259" key="6">
    <source>
        <dbReference type="Pfam" id="PF02782"/>
    </source>
</evidence>
<dbReference type="CDD" id="cd07782">
    <property type="entry name" value="ASKHA_NBD_FGGY_D-RBK"/>
    <property type="match status" value="1"/>
</dbReference>
<evidence type="ECO:0000313" key="8">
    <source>
        <dbReference type="Proteomes" id="UP001367676"/>
    </source>
</evidence>
<dbReference type="Proteomes" id="UP001367676">
    <property type="component" value="Unassembled WGS sequence"/>
</dbReference>
<evidence type="ECO:0000313" key="7">
    <source>
        <dbReference type="EMBL" id="KAK7592845.1"/>
    </source>
</evidence>
<dbReference type="GO" id="GO:0019321">
    <property type="term" value="P:pentose metabolic process"/>
    <property type="evidence" value="ECO:0007669"/>
    <property type="project" value="TreeGrafter"/>
</dbReference>
<dbReference type="Pfam" id="PF00370">
    <property type="entry name" value="FGGY_N"/>
    <property type="match status" value="1"/>
</dbReference>
<evidence type="ECO:0000256" key="2">
    <source>
        <dbReference type="ARBA" id="ARBA00022679"/>
    </source>
</evidence>
<dbReference type="Pfam" id="PF02782">
    <property type="entry name" value="FGGY_C"/>
    <property type="match status" value="1"/>
</dbReference>
<dbReference type="SUPFAM" id="SSF53067">
    <property type="entry name" value="Actin-like ATPase domain"/>
    <property type="match status" value="2"/>
</dbReference>
<keyword evidence="2" id="KW-0808">Transferase</keyword>
<accession>A0AAN9THD0</accession>
<evidence type="ECO:0000256" key="1">
    <source>
        <dbReference type="ARBA" id="ARBA00009156"/>
    </source>
</evidence>
<dbReference type="InterPro" id="IPR006003">
    <property type="entry name" value="FGGY_RbtK-like"/>
</dbReference>
<dbReference type="PIRSF" id="PIRSF000538">
    <property type="entry name" value="GlpK"/>
    <property type="match status" value="1"/>
</dbReference>
<evidence type="ECO:0000256" key="3">
    <source>
        <dbReference type="ARBA" id="ARBA00022777"/>
    </source>
</evidence>
<evidence type="ECO:0000256" key="4">
    <source>
        <dbReference type="ARBA" id="ARBA00074355"/>
    </source>
</evidence>
<comment type="caution">
    <text evidence="7">The sequence shown here is derived from an EMBL/GenBank/DDBJ whole genome shotgun (WGS) entry which is preliminary data.</text>
</comment>
<dbReference type="PANTHER" id="PTHR43435">
    <property type="entry name" value="RIBULOKINASE"/>
    <property type="match status" value="1"/>
</dbReference>
<dbReference type="InterPro" id="IPR043129">
    <property type="entry name" value="ATPase_NBD"/>
</dbReference>
<dbReference type="Gene3D" id="3.30.420.40">
    <property type="match status" value="1"/>
</dbReference>
<dbReference type="Gene3D" id="1.20.58.2240">
    <property type="match status" value="1"/>
</dbReference>
<dbReference type="EMBL" id="JBBCAQ010000020">
    <property type="protein sequence ID" value="KAK7592845.1"/>
    <property type="molecule type" value="Genomic_DNA"/>
</dbReference>
<sequence length="543" mass="59923">MDYLIGVDVGTGSVRGGLVDRSGNILKTHVEDITTWNSKPTFYQQSSDQIWEACCKVIKNITEGIPSQNIKGIGFDATCSLAVFDAEGKPLSIGENDDSNQNIILWMDHRAKSEAEIINKTKHNLLKYVGGSISLEMMIPKILWLKRNNSKCWHRARHYFLLPDFLTWKCTGSEKRSLCSLVCKGNYEALPGGDSGWRKDFFDVINLSELAEDNWRKIGSDVINPGDLCGTLTEEASKNLGLIAGIPVAASLIDAHAGGLGLMGCAAENVSSRFETRLALISGTSTCHMLQTIDETYVPGVWGPYYNAMIPGLWLLEGGQSATGMLIDHTINTHPAANSIRSKLKKNQRPSEYLNCLLCEMAKEKRLASEDELTRDVHVWPDFHGNRSPLADPSLRGMICGLTLATDEKSLAILYLATMQALAYGTKHILEEIERNSKRRDIESVLICGGLSRNTLFVQTHANALGLPILIPKQSDSVLLGAAQLCATVAGFYSSIQEAVLKMAGPAEPAKPNTGIIEYHEKKYKVFLEMLNFQKNYNKIMHE</sequence>
<dbReference type="GO" id="GO:0005737">
    <property type="term" value="C:cytoplasm"/>
    <property type="evidence" value="ECO:0007669"/>
    <property type="project" value="TreeGrafter"/>
</dbReference>
<dbReference type="InterPro" id="IPR018485">
    <property type="entry name" value="FGGY_C"/>
</dbReference>
<gene>
    <name evidence="7" type="ORF">V9T40_007597</name>
</gene>
<keyword evidence="8" id="KW-1185">Reference proteome</keyword>